<evidence type="ECO:0000313" key="3">
    <source>
        <dbReference type="Proteomes" id="UP000014254"/>
    </source>
</evidence>
<sequence length="658" mass="71703">MNNSSPTTLLLQDLISAPNKAESILECLTSEQINMIENTISRIKRRKMDKSHLPSPVASPPTASLKEEEDIVMENSSSAAAIANALAAAMVSAALQVPVSTVSAKNNSNTAASATGSNITTSAATVTPAKTVSNSTSAASATAPVTSNDPIAEVKDGVEWVSFVYSHNRTLKRYSIRTDIQKVALDVVDDKFKAENCVYPRANLPKETYKGNRWAYETECNDLGWKLAWLNKSEIAGKRGLIQRAVDSYRNRYPSMRSRRVARQEKLLNGTLRKRKNREEDDDAGIAANNAATNGASVNSANQQSLTCTSLEAATIKPNHQPKTIAIDDLITNARYRIKINVETVSLDEISQEFRKQNCPFPRAAATINPEQYVGGRARWMEDKVCNELCWKLAYLNPRVLAGKKNLLQRALDIYRSKFMPSLKPRKHSPRTAPARVITTPTATIEQQDLLKIMSTANTTAMSTPLTASALSAQNALFDKKKKGKDSTASGDNTTTSLDFGDCFSLDEEAANTTTKLSLNGPTMTNLPRQTDADPMISPSYDSIYNDARFSPFDESSISCHTSSSSSANSVAACTPSPPVNADFFGFADSDLYDSFMLPPVNDTFMLLDSANNDMKCYDSLMSPSLPSSAVAGQDLVKLEEDFQDNFSAAAHLLDPLF</sequence>
<dbReference type="Pfam" id="PF26087">
    <property type="entry name" value="DUF8032"/>
    <property type="match status" value="2"/>
</dbReference>
<dbReference type="PANTHER" id="PTHR22949:SF0">
    <property type="entry name" value="RE27538P"/>
    <property type="match status" value="1"/>
</dbReference>
<dbReference type="Proteomes" id="UP000014254">
    <property type="component" value="Unassembled WGS sequence"/>
</dbReference>
<dbReference type="PANTHER" id="PTHR22949">
    <property type="entry name" value="WHITE COLLAR 2 PROTEIN WC2"/>
    <property type="match status" value="1"/>
</dbReference>
<evidence type="ECO:0000259" key="1">
    <source>
        <dbReference type="Pfam" id="PF26087"/>
    </source>
</evidence>
<dbReference type="STRING" id="1220926.S2J5B0"/>
<feature type="domain" description="DUF8032" evidence="1">
    <location>
        <begin position="159"/>
        <end position="252"/>
    </location>
</feature>
<feature type="domain" description="DUF8032" evidence="1">
    <location>
        <begin position="321"/>
        <end position="419"/>
    </location>
</feature>
<dbReference type="AlphaFoldDB" id="S2J5B0"/>
<keyword evidence="3" id="KW-1185">Reference proteome</keyword>
<proteinExistence type="predicted"/>
<protein>
    <recommendedName>
        <fullName evidence="1">DUF8032 domain-containing protein</fullName>
    </recommendedName>
</protein>
<reference evidence="3" key="1">
    <citation type="submission" date="2013-05" db="EMBL/GenBank/DDBJ databases">
        <title>The Genome sequence of Mucor circinelloides f. circinelloides 1006PhL.</title>
        <authorList>
            <consortium name="The Broad Institute Genomics Platform"/>
            <person name="Cuomo C."/>
            <person name="Earl A."/>
            <person name="Findley K."/>
            <person name="Lee S.C."/>
            <person name="Walker B."/>
            <person name="Young S."/>
            <person name="Zeng Q."/>
            <person name="Gargeya S."/>
            <person name="Fitzgerald M."/>
            <person name="Haas B."/>
            <person name="Abouelleil A."/>
            <person name="Allen A.W."/>
            <person name="Alvarado L."/>
            <person name="Arachchi H.M."/>
            <person name="Berlin A.M."/>
            <person name="Chapman S.B."/>
            <person name="Gainer-Dewar J."/>
            <person name="Goldberg J."/>
            <person name="Griggs A."/>
            <person name="Gujja S."/>
            <person name="Hansen M."/>
            <person name="Howarth C."/>
            <person name="Imamovic A."/>
            <person name="Ireland A."/>
            <person name="Larimer J."/>
            <person name="McCowan C."/>
            <person name="Murphy C."/>
            <person name="Pearson M."/>
            <person name="Poon T.W."/>
            <person name="Priest M."/>
            <person name="Roberts A."/>
            <person name="Saif S."/>
            <person name="Shea T."/>
            <person name="Sisk P."/>
            <person name="Sykes S."/>
            <person name="Wortman J."/>
            <person name="Nusbaum C."/>
            <person name="Birren B."/>
        </authorList>
    </citation>
    <scope>NUCLEOTIDE SEQUENCE [LARGE SCALE GENOMIC DNA]</scope>
    <source>
        <strain evidence="3">1006PhL</strain>
    </source>
</reference>
<dbReference type="OrthoDB" id="5599902at2759"/>
<dbReference type="EMBL" id="KE124075">
    <property type="protein sequence ID" value="EPB83342.1"/>
    <property type="molecule type" value="Genomic_DNA"/>
</dbReference>
<dbReference type="InParanoid" id="S2J5B0"/>
<evidence type="ECO:0000313" key="2">
    <source>
        <dbReference type="EMBL" id="EPB83342.1"/>
    </source>
</evidence>
<dbReference type="OMA" id="DSANNDM"/>
<gene>
    <name evidence="2" type="ORF">HMPREF1544_09932</name>
</gene>
<dbReference type="eggNOG" id="ENOG502QY0U">
    <property type="taxonomic scope" value="Eukaryota"/>
</dbReference>
<dbReference type="InterPro" id="IPR058345">
    <property type="entry name" value="DUF8032"/>
</dbReference>
<organism evidence="2 3">
    <name type="scientific">Mucor circinelloides f. circinelloides (strain 1006PhL)</name>
    <name type="common">Mucormycosis agent</name>
    <name type="synonym">Calyptromyces circinelloides</name>
    <dbReference type="NCBI Taxonomy" id="1220926"/>
    <lineage>
        <taxon>Eukaryota</taxon>
        <taxon>Fungi</taxon>
        <taxon>Fungi incertae sedis</taxon>
        <taxon>Mucoromycota</taxon>
        <taxon>Mucoromycotina</taxon>
        <taxon>Mucoromycetes</taxon>
        <taxon>Mucorales</taxon>
        <taxon>Mucorineae</taxon>
        <taxon>Mucoraceae</taxon>
        <taxon>Mucor</taxon>
    </lineage>
</organism>
<name>S2J5B0_MUCC1</name>
<accession>S2J5B0</accession>
<dbReference type="VEuPathDB" id="FungiDB:HMPREF1544_09932"/>